<feature type="domain" description="D-serine dehydratase-like" evidence="3">
    <location>
        <begin position="251"/>
        <end position="349"/>
    </location>
</feature>
<dbReference type="GO" id="GO:0036088">
    <property type="term" value="P:D-serine catabolic process"/>
    <property type="evidence" value="ECO:0007669"/>
    <property type="project" value="TreeGrafter"/>
</dbReference>
<proteinExistence type="inferred from homology"/>
<dbReference type="EMBL" id="CP121694">
    <property type="protein sequence ID" value="WRO20556.1"/>
    <property type="molecule type" value="Genomic_DNA"/>
</dbReference>
<dbReference type="InterPro" id="IPR051466">
    <property type="entry name" value="D-amino_acid_metab_enzyme"/>
</dbReference>
<evidence type="ECO:0000313" key="5">
    <source>
        <dbReference type="Proteomes" id="UP001329915"/>
    </source>
</evidence>
<dbReference type="InterPro" id="IPR026956">
    <property type="entry name" value="D-ser_dehydrat-like_dom"/>
</dbReference>
<dbReference type="PANTHER" id="PTHR28004:SF2">
    <property type="entry name" value="D-SERINE DEHYDRATASE"/>
    <property type="match status" value="1"/>
</dbReference>
<dbReference type="SMART" id="SM01119">
    <property type="entry name" value="D-ser_dehydrat"/>
    <property type="match status" value="1"/>
</dbReference>
<dbReference type="AlphaFoldDB" id="A0AAU0UK13"/>
<sequence>MSAETPYLALDKDKLKANIKDMALFSEKEGVVLRPHVKAHKLRPIADMQMRAGAVGLTVSKLAEMEVFLSGGIKNIFLAYQLVSRQKIQRMLEITYDAMIRVAIDNPIHIDILSEIANQRHRQVEVLVEVDTGLQRCGVATAEEALGLVKLIKQRDGVLFKGIMTHAGHVYAARSYEQVLQIGEQEGKTMVELADYLDSKGYCSDVISVGSTPTAKISGSIDGVTEIRPGNYVFYDAMQVGLGVVPPERCALIVCATVISRAHNDRRLVIDAGSKTLALDKGAHGVEQVKGFGIIKGFPHLLLERLSEEHGIISVLSDGDIPQVGDQLEIIPNHACPVINLADRVFIKEKGRVKESWVIDARGKVQ</sequence>
<dbReference type="Pfam" id="PF14031">
    <property type="entry name" value="D-ser_dehydrat"/>
    <property type="match status" value="1"/>
</dbReference>
<dbReference type="EC" id="5.1.1.1" evidence="4"/>
<dbReference type="GO" id="GO:0008784">
    <property type="term" value="F:alanine racemase activity"/>
    <property type="evidence" value="ECO:0007669"/>
    <property type="project" value="UniProtKB-EC"/>
</dbReference>
<dbReference type="SUPFAM" id="SSF51419">
    <property type="entry name" value="PLP-binding barrel"/>
    <property type="match status" value="1"/>
</dbReference>
<evidence type="ECO:0000256" key="2">
    <source>
        <dbReference type="ARBA" id="ARBA00023239"/>
    </source>
</evidence>
<dbReference type="InterPro" id="IPR001608">
    <property type="entry name" value="Ala_racemase_N"/>
</dbReference>
<dbReference type="InterPro" id="IPR042208">
    <property type="entry name" value="D-ser_dehydrat-like_sf"/>
</dbReference>
<evidence type="ECO:0000256" key="1">
    <source>
        <dbReference type="ARBA" id="ARBA00005323"/>
    </source>
</evidence>
<dbReference type="InterPro" id="IPR029066">
    <property type="entry name" value="PLP-binding_barrel"/>
</dbReference>
<dbReference type="PANTHER" id="PTHR28004">
    <property type="entry name" value="ZGC:162816-RELATED"/>
    <property type="match status" value="1"/>
</dbReference>
<dbReference type="Proteomes" id="UP001329915">
    <property type="component" value="Chromosome"/>
</dbReference>
<organism evidence="4 5">
    <name type="scientific">Metallumcola ferriviriculae</name>
    <dbReference type="NCBI Taxonomy" id="3039180"/>
    <lineage>
        <taxon>Bacteria</taxon>
        <taxon>Bacillati</taxon>
        <taxon>Bacillota</taxon>
        <taxon>Clostridia</taxon>
        <taxon>Neomoorellales</taxon>
        <taxon>Desulfitibacteraceae</taxon>
        <taxon>Metallumcola</taxon>
    </lineage>
</organism>
<keyword evidence="2" id="KW-0456">Lyase</keyword>
<evidence type="ECO:0000313" key="4">
    <source>
        <dbReference type="EMBL" id="WRO20556.1"/>
    </source>
</evidence>
<gene>
    <name evidence="4" type="ORF">MFMK1_000338</name>
</gene>
<accession>A0AAU0UK13</accession>
<dbReference type="Pfam" id="PF01168">
    <property type="entry name" value="Ala_racemase_N"/>
    <property type="match status" value="1"/>
</dbReference>
<dbReference type="GO" id="GO:0008721">
    <property type="term" value="F:D-serine ammonia-lyase activity"/>
    <property type="evidence" value="ECO:0007669"/>
    <property type="project" value="TreeGrafter"/>
</dbReference>
<dbReference type="KEGG" id="dbc:MFMK1_000338"/>
<evidence type="ECO:0000259" key="3">
    <source>
        <dbReference type="SMART" id="SM01119"/>
    </source>
</evidence>
<comment type="similarity">
    <text evidence="1">Belongs to the DSD1 family.</text>
</comment>
<keyword evidence="4" id="KW-0413">Isomerase</keyword>
<keyword evidence="5" id="KW-1185">Reference proteome</keyword>
<dbReference type="Gene3D" id="2.40.37.20">
    <property type="entry name" value="D-serine dehydratase-like domain"/>
    <property type="match status" value="1"/>
</dbReference>
<protein>
    <submittedName>
        <fullName evidence="4">Alanine racemase</fullName>
        <ecNumber evidence="4">5.1.1.1</ecNumber>
    </submittedName>
</protein>
<dbReference type="Gene3D" id="3.20.20.10">
    <property type="entry name" value="Alanine racemase"/>
    <property type="match status" value="1"/>
</dbReference>
<dbReference type="RefSeq" id="WP_366923449.1">
    <property type="nucleotide sequence ID" value="NZ_CP121694.1"/>
</dbReference>
<reference evidence="4 5" key="1">
    <citation type="submission" date="2023-04" db="EMBL/GenBank/DDBJ databases">
        <authorList>
            <person name="Hsu D."/>
        </authorList>
    </citation>
    <scope>NUCLEOTIDE SEQUENCE [LARGE SCALE GENOMIC DNA]</scope>
    <source>
        <strain evidence="4 5">MK1</strain>
    </source>
</reference>
<name>A0AAU0UK13_9FIRM</name>